<evidence type="ECO:0000313" key="3">
    <source>
        <dbReference type="Proteomes" id="UP000318567"/>
    </source>
</evidence>
<dbReference type="Proteomes" id="UP000318567">
    <property type="component" value="Unassembled WGS sequence"/>
</dbReference>
<accession>A0A9Q9S3B0</accession>
<evidence type="ECO:0000313" key="2">
    <source>
        <dbReference type="EMBL" id="VUS31128.1"/>
    </source>
</evidence>
<dbReference type="InterPro" id="IPR011990">
    <property type="entry name" value="TPR-like_helical_dom_sf"/>
</dbReference>
<dbReference type="EMBL" id="CABGGO010000003">
    <property type="protein sequence ID" value="VUS31128.1"/>
    <property type="molecule type" value="Genomic_DNA"/>
</dbReference>
<gene>
    <name evidence="2" type="ORF">SB6410_04735</name>
</gene>
<sequence length="239" mass="26535">MIIKGKIGLSCTLLLLCAAARAEITEQQIEADCAKIPVWARQGEQYYKAKNYSKARNAFEQQAAWSESCALDDSAIATAYNNVALTWIREGQWRKARAWLMIRPNDSKSVYNLGLIKDKLAAMPQPVSAAGEYWRYAGRASWNVLSLKPLPQSSQYYVDFQGYYFGLMGMYAGPNMGEFSETVTLNNNHAVVALREGDVIHCNISLAFSSQAIDASTDTPADCGFGMNVRADGRYLRVD</sequence>
<evidence type="ECO:0000256" key="1">
    <source>
        <dbReference type="SAM" id="SignalP"/>
    </source>
</evidence>
<reference evidence="2 3" key="1">
    <citation type="submission" date="2019-07" db="EMBL/GenBank/DDBJ databases">
        <authorList>
            <person name="Brisse S."/>
            <person name="Rodrigues C."/>
            <person name="Thorpe H."/>
        </authorList>
    </citation>
    <scope>NUCLEOTIDE SEQUENCE [LARGE SCALE GENOMIC DNA]</scope>
    <source>
        <strain evidence="2">SB6410</strain>
    </source>
</reference>
<keyword evidence="1" id="KW-0732">Signal</keyword>
<comment type="caution">
    <text evidence="2">The sequence shown here is derived from an EMBL/GenBank/DDBJ whole genome shotgun (WGS) entry which is preliminary data.</text>
</comment>
<dbReference type="RefSeq" id="WP_142444972.1">
    <property type="nucleotide sequence ID" value="NZ_CABGGO010000003.1"/>
</dbReference>
<name>A0A9Q9S3B0_9ENTR</name>
<proteinExistence type="predicted"/>
<evidence type="ECO:0008006" key="4">
    <source>
        <dbReference type="Google" id="ProtNLM"/>
    </source>
</evidence>
<dbReference type="AlphaFoldDB" id="A0A9Q9S3B0"/>
<protein>
    <recommendedName>
        <fullName evidence="4">Tetratricopeptide repeat protein</fullName>
    </recommendedName>
</protein>
<organism evidence="2 3">
    <name type="scientific">Klebsiella pasteurii</name>
    <dbReference type="NCBI Taxonomy" id="2587529"/>
    <lineage>
        <taxon>Bacteria</taxon>
        <taxon>Pseudomonadati</taxon>
        <taxon>Pseudomonadota</taxon>
        <taxon>Gammaproteobacteria</taxon>
        <taxon>Enterobacterales</taxon>
        <taxon>Enterobacteriaceae</taxon>
        <taxon>Klebsiella/Raoultella group</taxon>
        <taxon>Klebsiella</taxon>
    </lineage>
</organism>
<dbReference type="SUPFAM" id="SSF48452">
    <property type="entry name" value="TPR-like"/>
    <property type="match status" value="1"/>
</dbReference>
<feature type="chain" id="PRO_5040366221" description="Tetratricopeptide repeat protein" evidence="1">
    <location>
        <begin position="23"/>
        <end position="239"/>
    </location>
</feature>
<dbReference type="Gene3D" id="1.25.40.10">
    <property type="entry name" value="Tetratricopeptide repeat domain"/>
    <property type="match status" value="1"/>
</dbReference>
<feature type="signal peptide" evidence="1">
    <location>
        <begin position="1"/>
        <end position="22"/>
    </location>
</feature>